<dbReference type="InterPro" id="IPR006260">
    <property type="entry name" value="TonB/TolA_C"/>
</dbReference>
<feature type="signal peptide" evidence="6">
    <location>
        <begin position="1"/>
        <end position="29"/>
    </location>
</feature>
<keyword evidence="3" id="KW-1133">Transmembrane helix</keyword>
<dbReference type="NCBIfam" id="TIGR01352">
    <property type="entry name" value="tonB_Cterm"/>
    <property type="match status" value="1"/>
</dbReference>
<name>A0ABW7GSX6_9BURK</name>
<feature type="domain" description="TonB C-terminal" evidence="7">
    <location>
        <begin position="186"/>
        <end position="244"/>
    </location>
</feature>
<evidence type="ECO:0000256" key="5">
    <source>
        <dbReference type="SAM" id="MobiDB-lite"/>
    </source>
</evidence>
<evidence type="ECO:0000259" key="7">
    <source>
        <dbReference type="Pfam" id="PF03544"/>
    </source>
</evidence>
<evidence type="ECO:0000256" key="6">
    <source>
        <dbReference type="SAM" id="SignalP"/>
    </source>
</evidence>
<sequence length="253" mass="25403">MTVGPRPALALALPAIAGALLALTQAASAQEAPPAQNLERAQKAADAVFHWIKLNADKGANRQQPAPAPAPAPAQAAKKPAAAPVAAAPKPAAPVTNTAANSAANPAAGTASPTPAPAPVTTAAAPAPEPDRAPVVVAVAEPSPPPAAPLAVAAKAAEPPAPAQEEAEEPLRLMAKVEPVIPRQLAQTAFRNGFAQVQFVVAPDGSVQQASVIKASHNRLGAAAVEAVKQWKFAPIRKAREAAVEVAFNNEAE</sequence>
<evidence type="ECO:0000313" key="9">
    <source>
        <dbReference type="Proteomes" id="UP001606303"/>
    </source>
</evidence>
<feature type="region of interest" description="Disordered" evidence="5">
    <location>
        <begin position="60"/>
        <end position="129"/>
    </location>
</feature>
<dbReference type="EMBL" id="JBIGIB010000001">
    <property type="protein sequence ID" value="MFG6465081.1"/>
    <property type="molecule type" value="Genomic_DNA"/>
</dbReference>
<proteinExistence type="predicted"/>
<feature type="compositionally biased region" description="Low complexity" evidence="5">
    <location>
        <begin position="73"/>
        <end position="126"/>
    </location>
</feature>
<organism evidence="8 9">
    <name type="scientific">Pelomonas baiyunensis</name>
    <dbReference type="NCBI Taxonomy" id="3299026"/>
    <lineage>
        <taxon>Bacteria</taxon>
        <taxon>Pseudomonadati</taxon>
        <taxon>Pseudomonadota</taxon>
        <taxon>Betaproteobacteria</taxon>
        <taxon>Burkholderiales</taxon>
        <taxon>Sphaerotilaceae</taxon>
        <taxon>Roseateles</taxon>
    </lineage>
</organism>
<evidence type="ECO:0000256" key="3">
    <source>
        <dbReference type="ARBA" id="ARBA00022989"/>
    </source>
</evidence>
<comment type="caution">
    <text evidence="8">The sequence shown here is derived from an EMBL/GenBank/DDBJ whole genome shotgun (WGS) entry which is preliminary data.</text>
</comment>
<evidence type="ECO:0000256" key="2">
    <source>
        <dbReference type="ARBA" id="ARBA00022692"/>
    </source>
</evidence>
<dbReference type="RefSeq" id="WP_394379980.1">
    <property type="nucleotide sequence ID" value="NZ_JBIGIB010000001.1"/>
</dbReference>
<dbReference type="Pfam" id="PF03544">
    <property type="entry name" value="TonB_C"/>
    <property type="match status" value="1"/>
</dbReference>
<evidence type="ECO:0000256" key="1">
    <source>
        <dbReference type="ARBA" id="ARBA00004167"/>
    </source>
</evidence>
<gene>
    <name evidence="8" type="ORF">ACG01O_00525</name>
</gene>
<keyword evidence="6" id="KW-0732">Signal</keyword>
<reference evidence="8 9" key="1">
    <citation type="submission" date="2024-08" db="EMBL/GenBank/DDBJ databases">
        <authorList>
            <person name="Lu H."/>
        </authorList>
    </citation>
    <scope>NUCLEOTIDE SEQUENCE [LARGE SCALE GENOMIC DNA]</scope>
    <source>
        <strain evidence="8 9">BYS87W</strain>
    </source>
</reference>
<keyword evidence="2" id="KW-0812">Transmembrane</keyword>
<feature type="chain" id="PRO_5046834611" evidence="6">
    <location>
        <begin position="30"/>
        <end position="253"/>
    </location>
</feature>
<dbReference type="Gene3D" id="3.30.2420.10">
    <property type="entry name" value="TonB"/>
    <property type="match status" value="1"/>
</dbReference>
<keyword evidence="9" id="KW-1185">Reference proteome</keyword>
<dbReference type="SUPFAM" id="SSF74653">
    <property type="entry name" value="TolA/TonB C-terminal domain"/>
    <property type="match status" value="1"/>
</dbReference>
<comment type="subcellular location">
    <subcellularLocation>
        <location evidence="1">Membrane</location>
        <topology evidence="1">Single-pass membrane protein</topology>
    </subcellularLocation>
</comment>
<evidence type="ECO:0000256" key="4">
    <source>
        <dbReference type="ARBA" id="ARBA00023136"/>
    </source>
</evidence>
<dbReference type="Proteomes" id="UP001606303">
    <property type="component" value="Unassembled WGS sequence"/>
</dbReference>
<evidence type="ECO:0000313" key="8">
    <source>
        <dbReference type="EMBL" id="MFG6465081.1"/>
    </source>
</evidence>
<accession>A0ABW7GSX6</accession>
<dbReference type="InterPro" id="IPR037682">
    <property type="entry name" value="TonB_C"/>
</dbReference>
<keyword evidence="4" id="KW-0472">Membrane</keyword>
<protein>
    <submittedName>
        <fullName evidence="8">TonB family protein</fullName>
    </submittedName>
</protein>